<evidence type="ECO:0000256" key="8">
    <source>
        <dbReference type="SAM" id="MobiDB-lite"/>
    </source>
</evidence>
<proteinExistence type="predicted"/>
<dbReference type="Pfam" id="PF00072">
    <property type="entry name" value="Response_reg"/>
    <property type="match status" value="1"/>
</dbReference>
<dbReference type="InterPro" id="IPR003594">
    <property type="entry name" value="HATPase_dom"/>
</dbReference>
<dbReference type="InterPro" id="IPR003661">
    <property type="entry name" value="HisK_dim/P_dom"/>
</dbReference>
<keyword evidence="4" id="KW-0808">Transferase</keyword>
<dbReference type="EC" id="2.7.13.3" evidence="2"/>
<name>A0A1Y6D7R3_9GAMM</name>
<evidence type="ECO:0000256" key="1">
    <source>
        <dbReference type="ARBA" id="ARBA00000085"/>
    </source>
</evidence>
<feature type="domain" description="PAS" evidence="11">
    <location>
        <begin position="63"/>
        <end position="133"/>
    </location>
</feature>
<dbReference type="SUPFAM" id="SSF55874">
    <property type="entry name" value="ATPase domain of HSP90 chaperone/DNA topoisomerase II/histidine kinase"/>
    <property type="match status" value="1"/>
</dbReference>
<dbReference type="PRINTS" id="PR00344">
    <property type="entry name" value="BCTRLSENSOR"/>
</dbReference>
<organism evidence="12 13">
    <name type="scientific">Methylomagnum ishizawai</name>
    <dbReference type="NCBI Taxonomy" id="1760988"/>
    <lineage>
        <taxon>Bacteria</taxon>
        <taxon>Pseudomonadati</taxon>
        <taxon>Pseudomonadota</taxon>
        <taxon>Gammaproteobacteria</taxon>
        <taxon>Methylococcales</taxon>
        <taxon>Methylococcaceae</taxon>
        <taxon>Methylomagnum</taxon>
    </lineage>
</organism>
<dbReference type="SMART" id="SM00448">
    <property type="entry name" value="REC"/>
    <property type="match status" value="1"/>
</dbReference>
<dbReference type="SMART" id="SM00091">
    <property type="entry name" value="PAS"/>
    <property type="match status" value="1"/>
</dbReference>
<evidence type="ECO:0000256" key="4">
    <source>
        <dbReference type="ARBA" id="ARBA00022679"/>
    </source>
</evidence>
<dbReference type="Gene3D" id="1.10.287.130">
    <property type="match status" value="1"/>
</dbReference>
<dbReference type="InterPro" id="IPR013656">
    <property type="entry name" value="PAS_4"/>
</dbReference>
<dbReference type="InterPro" id="IPR011006">
    <property type="entry name" value="CheY-like_superfamily"/>
</dbReference>
<evidence type="ECO:0000313" key="12">
    <source>
        <dbReference type="EMBL" id="SMF95875.1"/>
    </source>
</evidence>
<dbReference type="CDD" id="cd00130">
    <property type="entry name" value="PAS"/>
    <property type="match status" value="1"/>
</dbReference>
<keyword evidence="13" id="KW-1185">Reference proteome</keyword>
<dbReference type="SMART" id="SM00387">
    <property type="entry name" value="HATPase_c"/>
    <property type="match status" value="1"/>
</dbReference>
<comment type="catalytic activity">
    <reaction evidence="1">
        <text>ATP + protein L-histidine = ADP + protein N-phospho-L-histidine.</text>
        <dbReference type="EC" id="2.7.13.3"/>
    </reaction>
</comment>
<dbReference type="InterPro" id="IPR004358">
    <property type="entry name" value="Sig_transdc_His_kin-like_C"/>
</dbReference>
<keyword evidence="5 12" id="KW-0418">Kinase</keyword>
<dbReference type="SMART" id="SM00388">
    <property type="entry name" value="HisKA"/>
    <property type="match status" value="1"/>
</dbReference>
<dbReference type="Pfam" id="PF08448">
    <property type="entry name" value="PAS_4"/>
    <property type="match status" value="1"/>
</dbReference>
<feature type="domain" description="Histidine kinase" evidence="9">
    <location>
        <begin position="202"/>
        <end position="414"/>
    </location>
</feature>
<dbReference type="GO" id="GO:0005886">
    <property type="term" value="C:plasma membrane"/>
    <property type="evidence" value="ECO:0007669"/>
    <property type="project" value="TreeGrafter"/>
</dbReference>
<dbReference type="Pfam" id="PF02518">
    <property type="entry name" value="HATPase_c"/>
    <property type="match status" value="1"/>
</dbReference>
<evidence type="ECO:0000256" key="6">
    <source>
        <dbReference type="PROSITE-ProRule" id="PRU00169"/>
    </source>
</evidence>
<dbReference type="SUPFAM" id="SSF55785">
    <property type="entry name" value="PYP-like sensor domain (PAS domain)"/>
    <property type="match status" value="1"/>
</dbReference>
<dbReference type="PANTHER" id="PTHR43047">
    <property type="entry name" value="TWO-COMPONENT HISTIDINE PROTEIN KINASE"/>
    <property type="match status" value="1"/>
</dbReference>
<dbReference type="CDD" id="cd00082">
    <property type="entry name" value="HisKA"/>
    <property type="match status" value="1"/>
</dbReference>
<evidence type="ECO:0000256" key="2">
    <source>
        <dbReference type="ARBA" id="ARBA00012438"/>
    </source>
</evidence>
<dbReference type="InterPro" id="IPR035965">
    <property type="entry name" value="PAS-like_dom_sf"/>
</dbReference>
<feature type="region of interest" description="Disordered" evidence="8">
    <location>
        <begin position="1"/>
        <end position="26"/>
    </location>
</feature>
<dbReference type="EMBL" id="FXAM01000001">
    <property type="protein sequence ID" value="SMF95875.1"/>
    <property type="molecule type" value="Genomic_DNA"/>
</dbReference>
<reference evidence="12 13" key="1">
    <citation type="submission" date="2016-12" db="EMBL/GenBank/DDBJ databases">
        <authorList>
            <person name="Song W.-J."/>
            <person name="Kurnit D.M."/>
        </authorList>
    </citation>
    <scope>NUCLEOTIDE SEQUENCE [LARGE SCALE GENOMIC DNA]</scope>
    <source>
        <strain evidence="12 13">175</strain>
    </source>
</reference>
<dbReference type="PROSITE" id="PS50109">
    <property type="entry name" value="HIS_KIN"/>
    <property type="match status" value="1"/>
</dbReference>
<dbReference type="PANTHER" id="PTHR43047:SF9">
    <property type="entry name" value="HISTIDINE KINASE"/>
    <property type="match status" value="1"/>
</dbReference>
<dbReference type="InterPro" id="IPR036890">
    <property type="entry name" value="HATPase_C_sf"/>
</dbReference>
<dbReference type="RefSeq" id="WP_085214473.1">
    <property type="nucleotide sequence ID" value="NZ_FXAM01000001.1"/>
</dbReference>
<dbReference type="GO" id="GO:0009927">
    <property type="term" value="F:histidine phosphotransfer kinase activity"/>
    <property type="evidence" value="ECO:0007669"/>
    <property type="project" value="TreeGrafter"/>
</dbReference>
<evidence type="ECO:0000256" key="7">
    <source>
        <dbReference type="SAM" id="Coils"/>
    </source>
</evidence>
<sequence>MTQQSGPDQPLSDRAQALWCQRPRESRSDADGRKLLQELEIHQIELELQNEELRLARAEAEAALARYTDLYDFAPIAYFTLDPTGAILRANFAGARLLGTERAHLMGKRFGLWVESPDRPALADFLTRAFATPGTAACEVALISRGAGPTLIRLGTSRDGPNRECRVVAEDITARELARQALEAAHAAAHEANQAKSRFLAAASHDLRQPLLALGLYIDGLAAKLGPREAANLDKMKSCLSGLGDLLSSLLELGKLEAGAVRTQCGDFSLDDMLRQSVMAQAPNADAKGIALRHRPTRLTGHTDAALFRRMLGNLIANAVRYTARGGVLVGCRRRRDKVWVEVWDTGVGLSQDQIPAVFEEFRQLGNPGRNPEKGHGLGLSIVAKTAALLGVRVRVQSRPGVGSLFALELPLGGTLQPAKESAPACRALRIALVDDNADVRESFTFALEAEGHRVVAAADGAELLARLANGPPEVLVADYQLAGEETGVDVIRSVRAAFGVQVPALILTGDTDPRSILGLGEMGIPIQHKPIELDDLMVRIAELVAGTG</sequence>
<keyword evidence="7" id="KW-0175">Coiled coil</keyword>
<dbReference type="SUPFAM" id="SSF52172">
    <property type="entry name" value="CheY-like"/>
    <property type="match status" value="1"/>
</dbReference>
<dbReference type="PROSITE" id="PS50110">
    <property type="entry name" value="RESPONSE_REGULATORY"/>
    <property type="match status" value="1"/>
</dbReference>
<dbReference type="InterPro" id="IPR001789">
    <property type="entry name" value="Sig_transdc_resp-reg_receiver"/>
</dbReference>
<evidence type="ECO:0000256" key="5">
    <source>
        <dbReference type="ARBA" id="ARBA00022777"/>
    </source>
</evidence>
<dbReference type="Gene3D" id="3.30.450.20">
    <property type="entry name" value="PAS domain"/>
    <property type="match status" value="1"/>
</dbReference>
<feature type="domain" description="Response regulatory" evidence="10">
    <location>
        <begin position="430"/>
        <end position="545"/>
    </location>
</feature>
<dbReference type="SUPFAM" id="SSF47384">
    <property type="entry name" value="Homodimeric domain of signal transducing histidine kinase"/>
    <property type="match status" value="1"/>
</dbReference>
<dbReference type="PROSITE" id="PS50112">
    <property type="entry name" value="PAS"/>
    <property type="match status" value="1"/>
</dbReference>
<dbReference type="Gene3D" id="3.40.50.2300">
    <property type="match status" value="1"/>
</dbReference>
<dbReference type="InterPro" id="IPR005467">
    <property type="entry name" value="His_kinase_dom"/>
</dbReference>
<evidence type="ECO:0000313" key="13">
    <source>
        <dbReference type="Proteomes" id="UP000192923"/>
    </source>
</evidence>
<dbReference type="OrthoDB" id="9764438at2"/>
<accession>A0A1Y6D7R3</accession>
<evidence type="ECO:0000259" key="11">
    <source>
        <dbReference type="PROSITE" id="PS50112"/>
    </source>
</evidence>
<dbReference type="InterPro" id="IPR000014">
    <property type="entry name" value="PAS"/>
</dbReference>
<gene>
    <name evidence="12" type="ORF">SAMN02949497_3251</name>
</gene>
<evidence type="ECO:0000259" key="9">
    <source>
        <dbReference type="PROSITE" id="PS50109"/>
    </source>
</evidence>
<dbReference type="AlphaFoldDB" id="A0A1Y6D7R3"/>
<dbReference type="Gene3D" id="3.30.565.10">
    <property type="entry name" value="Histidine kinase-like ATPase, C-terminal domain"/>
    <property type="match status" value="1"/>
</dbReference>
<protein>
    <recommendedName>
        <fullName evidence="2">histidine kinase</fullName>
        <ecNumber evidence="2">2.7.13.3</ecNumber>
    </recommendedName>
</protein>
<dbReference type="GO" id="GO:0000155">
    <property type="term" value="F:phosphorelay sensor kinase activity"/>
    <property type="evidence" value="ECO:0007669"/>
    <property type="project" value="InterPro"/>
</dbReference>
<feature type="modified residue" description="4-aspartylphosphate" evidence="6">
    <location>
        <position position="479"/>
    </location>
</feature>
<dbReference type="Pfam" id="PF00512">
    <property type="entry name" value="HisKA"/>
    <property type="match status" value="1"/>
</dbReference>
<dbReference type="Proteomes" id="UP000192923">
    <property type="component" value="Unassembled WGS sequence"/>
</dbReference>
<keyword evidence="3 6" id="KW-0597">Phosphoprotein</keyword>
<dbReference type="InterPro" id="IPR036097">
    <property type="entry name" value="HisK_dim/P_sf"/>
</dbReference>
<feature type="coiled-coil region" evidence="7">
    <location>
        <begin position="36"/>
        <end position="70"/>
    </location>
</feature>
<evidence type="ECO:0000259" key="10">
    <source>
        <dbReference type="PROSITE" id="PS50110"/>
    </source>
</evidence>
<dbReference type="STRING" id="1760988.SAMN02949497_3251"/>
<evidence type="ECO:0000256" key="3">
    <source>
        <dbReference type="ARBA" id="ARBA00022553"/>
    </source>
</evidence>